<keyword evidence="1" id="KW-0229">DNA integration</keyword>
<reference evidence="7" key="1">
    <citation type="submission" date="2018-02" db="EMBL/GenBank/DDBJ databases">
        <title>Genome sequencing of Solimonas sp. HR-BB.</title>
        <authorList>
            <person name="Lee Y."/>
            <person name="Jeon C.O."/>
        </authorList>
    </citation>
    <scope>NUCLEOTIDE SEQUENCE [LARGE SCALE GENOMIC DNA]</scope>
    <source>
        <strain evidence="7">HR-U</strain>
    </source>
</reference>
<evidence type="ECO:0000313" key="7">
    <source>
        <dbReference type="Proteomes" id="UP000239590"/>
    </source>
</evidence>
<organism evidence="6 7">
    <name type="scientific">Siphonobacter curvatus</name>
    <dbReference type="NCBI Taxonomy" id="2094562"/>
    <lineage>
        <taxon>Bacteria</taxon>
        <taxon>Pseudomonadati</taxon>
        <taxon>Bacteroidota</taxon>
        <taxon>Cytophagia</taxon>
        <taxon>Cytophagales</taxon>
        <taxon>Cytophagaceae</taxon>
        <taxon>Siphonobacter</taxon>
    </lineage>
</organism>
<keyword evidence="2 4" id="KW-0238">DNA-binding</keyword>
<gene>
    <name evidence="6" type="ORF">C5O19_05865</name>
</gene>
<protein>
    <recommendedName>
        <fullName evidence="5">Core-binding (CB) domain-containing protein</fullName>
    </recommendedName>
</protein>
<name>A0A2S7IN73_9BACT</name>
<dbReference type="AlphaFoldDB" id="A0A2S7IN73"/>
<keyword evidence="7" id="KW-1185">Reference proteome</keyword>
<keyword evidence="3" id="KW-0233">DNA recombination</keyword>
<evidence type="ECO:0000256" key="1">
    <source>
        <dbReference type="ARBA" id="ARBA00022908"/>
    </source>
</evidence>
<dbReference type="Gene3D" id="1.10.150.130">
    <property type="match status" value="1"/>
</dbReference>
<evidence type="ECO:0000259" key="5">
    <source>
        <dbReference type="PROSITE" id="PS51900"/>
    </source>
</evidence>
<evidence type="ECO:0000256" key="3">
    <source>
        <dbReference type="ARBA" id="ARBA00023172"/>
    </source>
</evidence>
<dbReference type="Pfam" id="PF13102">
    <property type="entry name" value="Phage_int_SAM_5"/>
    <property type="match status" value="1"/>
</dbReference>
<dbReference type="GO" id="GO:0015074">
    <property type="term" value="P:DNA integration"/>
    <property type="evidence" value="ECO:0007669"/>
    <property type="project" value="UniProtKB-KW"/>
</dbReference>
<dbReference type="InterPro" id="IPR010998">
    <property type="entry name" value="Integrase_recombinase_N"/>
</dbReference>
<dbReference type="InterPro" id="IPR011010">
    <property type="entry name" value="DNA_brk_join_enz"/>
</dbReference>
<dbReference type="Gene3D" id="1.10.443.10">
    <property type="entry name" value="Intergrase catalytic core"/>
    <property type="match status" value="1"/>
</dbReference>
<dbReference type="Proteomes" id="UP000239590">
    <property type="component" value="Unassembled WGS sequence"/>
</dbReference>
<dbReference type="GO" id="GO:0003677">
    <property type="term" value="F:DNA binding"/>
    <property type="evidence" value="ECO:0007669"/>
    <property type="project" value="UniProtKB-UniRule"/>
</dbReference>
<dbReference type="SUPFAM" id="SSF56349">
    <property type="entry name" value="DNA breaking-rejoining enzymes"/>
    <property type="match status" value="1"/>
</dbReference>
<dbReference type="InterPro" id="IPR013762">
    <property type="entry name" value="Integrase-like_cat_sf"/>
</dbReference>
<dbReference type="PROSITE" id="PS51900">
    <property type="entry name" value="CB"/>
    <property type="match status" value="1"/>
</dbReference>
<dbReference type="InterPro" id="IPR025269">
    <property type="entry name" value="SAM-like_dom"/>
</dbReference>
<dbReference type="EMBL" id="PTRA01000001">
    <property type="protein sequence ID" value="PQA59182.1"/>
    <property type="molecule type" value="Genomic_DNA"/>
</dbReference>
<dbReference type="GO" id="GO:0006310">
    <property type="term" value="P:DNA recombination"/>
    <property type="evidence" value="ECO:0007669"/>
    <property type="project" value="UniProtKB-KW"/>
</dbReference>
<evidence type="ECO:0000256" key="4">
    <source>
        <dbReference type="PROSITE-ProRule" id="PRU01248"/>
    </source>
</evidence>
<evidence type="ECO:0000256" key="2">
    <source>
        <dbReference type="ARBA" id="ARBA00023125"/>
    </source>
</evidence>
<accession>A0A2S7IN73</accession>
<dbReference type="InterPro" id="IPR044068">
    <property type="entry name" value="CB"/>
</dbReference>
<sequence>MKYSKMEISFFRHTSKTPGYSTLYCQISMDNRTLEIGSTGIKILSDHWNGKRVSQADPLAQFKNEKLLMFEMKLTAIFNDFFRLGKPFNVEHVKKTFRNPKRTYTFLEAFSRWHKEEIVENPNLTVSTAETYDKVRKKLIDFLISEKQVDLPLELFDVAMLKKYRRWMERTKKHKPSYIRKHSQVLKAVTKWAPGAGMAEEDLLVGFRVKNEALEDPLHLTPEMLEAVRTFQTDNVALQEVADVFFVYCKTGFHYQDLKDMARLAEFRVHLGIDDQEWITHPRVKTKVKAKLPVFDEVRPIIDKYGGWEKLPIKSNKTMNDWLKVLAAYLKFPEPLASKLSIKIGRKTFTDWALNELGLTKEAVAVMLGRKSTRGLEVYGKPDERRVALELGRLKPKEYKLVK</sequence>
<dbReference type="OrthoDB" id="937349at2"/>
<proteinExistence type="predicted"/>
<comment type="caution">
    <text evidence="6">The sequence shown here is derived from an EMBL/GenBank/DDBJ whole genome shotgun (WGS) entry which is preliminary data.</text>
</comment>
<evidence type="ECO:0000313" key="6">
    <source>
        <dbReference type="EMBL" id="PQA59182.1"/>
    </source>
</evidence>
<feature type="domain" description="Core-binding (CB)" evidence="5">
    <location>
        <begin position="104"/>
        <end position="194"/>
    </location>
</feature>